<dbReference type="GO" id="GO:0000712">
    <property type="term" value="P:resolution of meiotic recombination intermediates"/>
    <property type="evidence" value="ECO:0007669"/>
    <property type="project" value="TreeGrafter"/>
</dbReference>
<dbReference type="InterPro" id="IPR013894">
    <property type="entry name" value="RMI1_OB"/>
</dbReference>
<dbReference type="Proteomes" id="UP000257109">
    <property type="component" value="Unassembled WGS sequence"/>
</dbReference>
<dbReference type="PANTHER" id="PTHR14790">
    <property type="entry name" value="RECQ-MEDIATED GENOME INSTABILITY PROTEIN 1 RMI1"/>
    <property type="match status" value="1"/>
</dbReference>
<evidence type="ECO:0000259" key="6">
    <source>
        <dbReference type="Pfam" id="PF16099"/>
    </source>
</evidence>
<protein>
    <recommendedName>
        <fullName evidence="2">RecQ-mediated genome instability protein 1</fullName>
    </recommendedName>
    <alternativeName>
        <fullName evidence="3">BLM-associated protein of 75 kDa homolog</fullName>
    </alternativeName>
</protein>
<evidence type="ECO:0000259" key="5">
    <source>
        <dbReference type="Pfam" id="PF08585"/>
    </source>
</evidence>
<dbReference type="AlphaFoldDB" id="A0A371E124"/>
<dbReference type="STRING" id="157652.A0A371E124"/>
<dbReference type="OrthoDB" id="341511at2759"/>
<feature type="non-terminal residue" evidence="7">
    <location>
        <position position="1"/>
    </location>
</feature>
<dbReference type="InterPro" id="IPR042470">
    <property type="entry name" value="RMI1_N_C_sf"/>
</dbReference>
<keyword evidence="8" id="KW-1185">Reference proteome</keyword>
<sequence length="653" mass="72189">MPIRRLNLDSDSDEEQQHPLQPQPQPHFQPDSVHISDDNDDDDEFIDVSDSLSPPSPACPVSDFLRGLGLSLKTEWLAACLREHQACVTAFERLNVAAKAKLCFEQFLFADMNSCGGGVLPPNVESMHLRVLPGPYVLQVDEILNISCPLRGRYEQAPHGLKRCLKLSMTDGLQRVFGMEYRPIQALQVCAPSGLKVAISNVHVRRGLMMLVPETIEILGGLVEQLDAARKRLVEEINKPPRGKRTKNGLLPPLATRATLAAWPSSGIDNLACSGSTLHNTDSVQENNQGADLSMSATGNSLTTEDNLPMGAQNATSNSIPHSASTAEAMNIDMHRDTNPVSRASPMANQLSSVISKAEEMHIDAANITKENSVDNQSSRMVSNVAVAHDVTVHTRESSVTTEYSPVVENVDTDRDRTHVITDNSRPRRSSPTFLNSSDVQMVDASDHPFILSGDQEVPFTYIACLSAKWVTMKENAPLVRGKIKCFLTGVKGFQYKKRTTYELQAYVDDGSLISEILIDHNKGIGYSPEEVTAALSSHDTKTVHRMKDTMRKFQAFLANFEGIILVELNKKSPLPLALEMSQGCPQSDAWLLLRRLKKSLHPPQGQKDLPSDPIELPFQETSTETQVCNVGSWHFAMTVDMWLQLTQEYFAR</sequence>
<comment type="caution">
    <text evidence="7">The sequence shown here is derived from an EMBL/GenBank/DDBJ whole genome shotgun (WGS) entry which is preliminary data.</text>
</comment>
<dbReference type="EMBL" id="QJKJ01017441">
    <property type="protein sequence ID" value="RDX58482.1"/>
    <property type="molecule type" value="Genomic_DNA"/>
</dbReference>
<feature type="compositionally biased region" description="Acidic residues" evidence="4">
    <location>
        <begin position="38"/>
        <end position="47"/>
    </location>
</feature>
<dbReference type="GO" id="GO:0000724">
    <property type="term" value="P:double-strand break repair via homologous recombination"/>
    <property type="evidence" value="ECO:0007669"/>
    <property type="project" value="TreeGrafter"/>
</dbReference>
<feature type="domain" description="RecQ-mediated genome instability protein 1 C-terminal OB-fold" evidence="6">
    <location>
        <begin position="458"/>
        <end position="597"/>
    </location>
</feature>
<evidence type="ECO:0000313" key="7">
    <source>
        <dbReference type="EMBL" id="RDX58482.1"/>
    </source>
</evidence>
<dbReference type="FunFam" id="2.40.50.770:FF:000004">
    <property type="entry name" value="RecQ-mediated instability protein (DUF1767)"/>
    <property type="match status" value="1"/>
</dbReference>
<dbReference type="Pfam" id="PF16099">
    <property type="entry name" value="RMI1_C"/>
    <property type="match status" value="1"/>
</dbReference>
<name>A0A371E124_MUCPR</name>
<organism evidence="7 8">
    <name type="scientific">Mucuna pruriens</name>
    <name type="common">Velvet bean</name>
    <name type="synonym">Dolichos pruriens</name>
    <dbReference type="NCBI Taxonomy" id="157652"/>
    <lineage>
        <taxon>Eukaryota</taxon>
        <taxon>Viridiplantae</taxon>
        <taxon>Streptophyta</taxon>
        <taxon>Embryophyta</taxon>
        <taxon>Tracheophyta</taxon>
        <taxon>Spermatophyta</taxon>
        <taxon>Magnoliopsida</taxon>
        <taxon>eudicotyledons</taxon>
        <taxon>Gunneridae</taxon>
        <taxon>Pentapetalae</taxon>
        <taxon>rosids</taxon>
        <taxon>fabids</taxon>
        <taxon>Fabales</taxon>
        <taxon>Fabaceae</taxon>
        <taxon>Papilionoideae</taxon>
        <taxon>50 kb inversion clade</taxon>
        <taxon>NPAAA clade</taxon>
        <taxon>indigoferoid/millettioid clade</taxon>
        <taxon>Phaseoleae</taxon>
        <taxon>Mucuna</taxon>
    </lineage>
</organism>
<evidence type="ECO:0000256" key="2">
    <source>
        <dbReference type="ARBA" id="ARBA00018987"/>
    </source>
</evidence>
<evidence type="ECO:0000256" key="1">
    <source>
        <dbReference type="ARBA" id="ARBA00006395"/>
    </source>
</evidence>
<dbReference type="SMART" id="SM01161">
    <property type="entry name" value="DUF1767"/>
    <property type="match status" value="1"/>
</dbReference>
<evidence type="ECO:0000256" key="3">
    <source>
        <dbReference type="ARBA" id="ARBA00077519"/>
    </source>
</evidence>
<feature type="region of interest" description="Disordered" evidence="4">
    <location>
        <begin position="1"/>
        <end position="54"/>
    </location>
</feature>
<feature type="domain" description="RecQ mediated genome instability protein 1 OB-fold" evidence="5">
    <location>
        <begin position="120"/>
        <end position="231"/>
    </location>
</feature>
<reference evidence="7" key="1">
    <citation type="submission" date="2018-05" db="EMBL/GenBank/DDBJ databases">
        <title>Draft genome of Mucuna pruriens seed.</title>
        <authorList>
            <person name="Nnadi N.E."/>
            <person name="Vos R."/>
            <person name="Hasami M.H."/>
            <person name="Devisetty U.K."/>
            <person name="Aguiy J.C."/>
        </authorList>
    </citation>
    <scope>NUCLEOTIDE SEQUENCE [LARGE SCALE GENOMIC DNA]</scope>
    <source>
        <strain evidence="7">JCA_2017</strain>
    </source>
</reference>
<dbReference type="GO" id="GO:0016604">
    <property type="term" value="C:nuclear body"/>
    <property type="evidence" value="ECO:0007669"/>
    <property type="project" value="TreeGrafter"/>
</dbReference>
<evidence type="ECO:0000256" key="4">
    <source>
        <dbReference type="SAM" id="MobiDB-lite"/>
    </source>
</evidence>
<dbReference type="Gene3D" id="2.40.50.770">
    <property type="entry name" value="RecQ-mediated genome instability protein Rmi1, C-terminal domain"/>
    <property type="match status" value="1"/>
</dbReference>
<dbReference type="GO" id="GO:0031422">
    <property type="term" value="C:RecQ family helicase-topoisomerase III complex"/>
    <property type="evidence" value="ECO:0007669"/>
    <property type="project" value="TreeGrafter"/>
</dbReference>
<accession>A0A371E124</accession>
<dbReference type="Pfam" id="PF08585">
    <property type="entry name" value="RMI1_N_C"/>
    <property type="match status" value="1"/>
</dbReference>
<proteinExistence type="inferred from homology"/>
<gene>
    <name evidence="7" type="primary">RMI1</name>
    <name evidence="7" type="ORF">CR513_62199</name>
</gene>
<evidence type="ECO:0000313" key="8">
    <source>
        <dbReference type="Proteomes" id="UP000257109"/>
    </source>
</evidence>
<dbReference type="GO" id="GO:0000166">
    <property type="term" value="F:nucleotide binding"/>
    <property type="evidence" value="ECO:0007669"/>
    <property type="project" value="InterPro"/>
</dbReference>
<comment type="similarity">
    <text evidence="1">Belongs to the RMI1 family.</text>
</comment>
<dbReference type="PANTHER" id="PTHR14790:SF15">
    <property type="entry name" value="RECQ-MEDIATED GENOME INSTABILITY PROTEIN 1"/>
    <property type="match status" value="1"/>
</dbReference>
<dbReference type="InterPro" id="IPR032199">
    <property type="entry name" value="RMI1_C"/>
</dbReference>